<reference evidence="1" key="1">
    <citation type="submission" date="2021-02" db="EMBL/GenBank/DDBJ databases">
        <authorList>
            <person name="Nowell W R."/>
        </authorList>
    </citation>
    <scope>NUCLEOTIDE SEQUENCE</scope>
</reference>
<proteinExistence type="predicted"/>
<name>A0A814YLU0_9BILA</name>
<sequence>MCLHHEAFSRFNKDHKIYMIAAIIPRSYVLSSLGADLQEIQQKIKIEDDIHETCYVFYKYEEEDEVDELTCKPHIDADEQCNYDDLIHQSLDNHYFERKLKSTSSDFDKMRLHHEAFPPFNKDHTVYMVAAIIPRSYVLSSLEADLQEIQQKSK</sequence>
<dbReference type="EMBL" id="CAJNOU010001621">
    <property type="protein sequence ID" value="CAF1230798.1"/>
    <property type="molecule type" value="Genomic_DNA"/>
</dbReference>
<protein>
    <submittedName>
        <fullName evidence="1">Uncharacterized protein</fullName>
    </submittedName>
</protein>
<comment type="caution">
    <text evidence="1">The sequence shown here is derived from an EMBL/GenBank/DDBJ whole genome shotgun (WGS) entry which is preliminary data.</text>
</comment>
<gene>
    <name evidence="1" type="ORF">SEV965_LOCUS22687</name>
</gene>
<dbReference type="AlphaFoldDB" id="A0A814YLU0"/>
<accession>A0A814YLU0</accession>
<evidence type="ECO:0000313" key="1">
    <source>
        <dbReference type="EMBL" id="CAF1230798.1"/>
    </source>
</evidence>
<evidence type="ECO:0000313" key="2">
    <source>
        <dbReference type="Proteomes" id="UP000663889"/>
    </source>
</evidence>
<dbReference type="Proteomes" id="UP000663889">
    <property type="component" value="Unassembled WGS sequence"/>
</dbReference>
<organism evidence="1 2">
    <name type="scientific">Rotaria sordida</name>
    <dbReference type="NCBI Taxonomy" id="392033"/>
    <lineage>
        <taxon>Eukaryota</taxon>
        <taxon>Metazoa</taxon>
        <taxon>Spiralia</taxon>
        <taxon>Gnathifera</taxon>
        <taxon>Rotifera</taxon>
        <taxon>Eurotatoria</taxon>
        <taxon>Bdelloidea</taxon>
        <taxon>Philodinida</taxon>
        <taxon>Philodinidae</taxon>
        <taxon>Rotaria</taxon>
    </lineage>
</organism>